<feature type="region of interest" description="Disordered" evidence="2">
    <location>
        <begin position="458"/>
        <end position="536"/>
    </location>
</feature>
<dbReference type="PROSITE" id="PS51471">
    <property type="entry name" value="FE2OG_OXY"/>
    <property type="match status" value="1"/>
</dbReference>
<dbReference type="Gramene" id="QL12p022937:mrna">
    <property type="protein sequence ID" value="QL12p022937:mrna"/>
    <property type="gene ID" value="QL12p022937"/>
</dbReference>
<evidence type="ECO:0000256" key="2">
    <source>
        <dbReference type="SAM" id="MobiDB-lite"/>
    </source>
</evidence>
<reference evidence="4" key="2">
    <citation type="submission" date="2021-01" db="UniProtKB">
        <authorList>
            <consortium name="EnsemblPlants"/>
        </authorList>
    </citation>
    <scope>IDENTIFICATION</scope>
</reference>
<feature type="compositionally biased region" description="Acidic residues" evidence="2">
    <location>
        <begin position="184"/>
        <end position="196"/>
    </location>
</feature>
<dbReference type="GO" id="GO:0003729">
    <property type="term" value="F:mRNA binding"/>
    <property type="evidence" value="ECO:0007669"/>
    <property type="project" value="InterPro"/>
</dbReference>
<evidence type="ECO:0000256" key="1">
    <source>
        <dbReference type="ARBA" id="ARBA00007879"/>
    </source>
</evidence>
<feature type="compositionally biased region" description="Acidic residues" evidence="2">
    <location>
        <begin position="516"/>
        <end position="528"/>
    </location>
</feature>
<dbReference type="EnsemblPlants" id="QL12p022937:mrna">
    <property type="protein sequence ID" value="QL12p022937:mrna"/>
    <property type="gene ID" value="QL12p022937"/>
</dbReference>
<dbReference type="FunCoup" id="A0A7N2N2R7">
    <property type="interactions" value="178"/>
</dbReference>
<dbReference type="EMBL" id="LRBV02000012">
    <property type="status" value="NOT_ANNOTATED_CDS"/>
    <property type="molecule type" value="Genomic_DNA"/>
</dbReference>
<dbReference type="InterPro" id="IPR005123">
    <property type="entry name" value="Oxoglu/Fe-dep_dioxygenase_dom"/>
</dbReference>
<dbReference type="Proteomes" id="UP000594261">
    <property type="component" value="Chromosome 12"/>
</dbReference>
<dbReference type="GO" id="GO:0006402">
    <property type="term" value="P:mRNA catabolic process"/>
    <property type="evidence" value="ECO:0007669"/>
    <property type="project" value="InterPro"/>
</dbReference>
<keyword evidence="5" id="KW-1185">Reference proteome</keyword>
<dbReference type="InterPro" id="IPR044861">
    <property type="entry name" value="IPNS-like_FE2OG_OXY"/>
</dbReference>
<feature type="compositionally biased region" description="Basic and acidic residues" evidence="2">
    <location>
        <begin position="498"/>
        <end position="507"/>
    </location>
</feature>
<dbReference type="SUPFAM" id="SSF51197">
    <property type="entry name" value="Clavaminate synthase-like"/>
    <property type="match status" value="1"/>
</dbReference>
<feature type="region of interest" description="Disordered" evidence="2">
    <location>
        <begin position="126"/>
        <end position="204"/>
    </location>
</feature>
<dbReference type="InterPro" id="IPR037151">
    <property type="entry name" value="AlkB-like_sf"/>
</dbReference>
<sequence length="911" mass="100100">MLMAAGPASPTDRAAASPVAAAGPAMIPMQNPMMISDSFARDAILAWYRGEFAAANAIIDALCAHLTQLAGAGVGGVASSEYDAVFAAIHRRRLNWIPVLQMQKYHSIADVAVELRRVAAPKKKYDTINEQDHADSTAKAETKKSEEVKVAKLDEQDQKVEEEEQSEKIDEKVTESDGNVGLELGEEDDSSPDSDITDSGSQEVQPAVENVDLCSNHEDCEARPSQIKLTKGFSAKEPVKGHMVNVVKGLKLYEDVFTDSELCKLNDFVNELRAAGQNGELPGETFILFNKQVKGNRRELIQFGVPIFGQIKEEAASNNQTSHIEPIPALLQGVIDHLLQWQLIPEYKRPNGCIINFFEEGEYSQPFLKPPHLDQPISTLLLSESTMAFGRTLVSAHLTQLAGAGVGGVASSEYDAVFAAIHRRRLNWIPVLQMQKYHSIADVAVELRRVAAPKKKYDTINEQDHADSTAKAETKKSEEVKVAKLDEQDQKVEEEEQSEKIDEKVTESDGNVGLELGEEDDSSPDSDITDSGSQEVQPAVENVDLCSNHEDCEARPSQIKLTKGFSAKEPVKGHMASSFFHNLIHVNVVKGLKLYEDVFTDSELCKLNDFVNELRAAGQNGELPGETFILFNKQVKGNRRELIQFGVPIFGQIKEEAASNNQTSHIEPIPALLQGVIDHLLQWQLIPEYKRPNGCIINFFEEGEYSQPFLKPPHLDQPISTLLLSESTMAFGRTLVSDNDGNYKGPLMFSLKEGSLLVMRGNSADMARHVMCPSPNKRTSITLFRIRPESNQCQSPTSPSMTGAMTLWQPGVPSPYAVPNGALNGYETTDMMSRWGVVRAPVVMLAPVRPMVLSPRKLPQGGTGVFLPWTVGSRKPAKHLPPRAQKGRLLALPPPVETHVTESASEPGISV</sequence>
<feature type="domain" description="Fe2OG dioxygenase" evidence="3">
    <location>
        <begin position="691"/>
        <end position="788"/>
    </location>
</feature>
<dbReference type="PANTHER" id="PTHR31447">
    <property type="entry name" value="HYDROXYPROLINE-RICH GLYCOPROTEIN FAMILY PROTEIN-RELATED"/>
    <property type="match status" value="1"/>
</dbReference>
<dbReference type="Pfam" id="PF03171">
    <property type="entry name" value="2OG-FeII_Oxy"/>
    <property type="match status" value="1"/>
</dbReference>
<protein>
    <recommendedName>
        <fullName evidence="3">Fe2OG dioxygenase domain-containing protein</fullName>
    </recommendedName>
</protein>
<evidence type="ECO:0000313" key="5">
    <source>
        <dbReference type="Proteomes" id="UP000594261"/>
    </source>
</evidence>
<feature type="compositionally biased region" description="Basic and acidic residues" evidence="2">
    <location>
        <begin position="126"/>
        <end position="159"/>
    </location>
</feature>
<proteinExistence type="inferred from homology"/>
<dbReference type="GO" id="GO:0032451">
    <property type="term" value="F:demethylase activity"/>
    <property type="evidence" value="ECO:0007669"/>
    <property type="project" value="InterPro"/>
</dbReference>
<name>A0A7N2N2R7_QUELO</name>
<organism evidence="4 5">
    <name type="scientific">Quercus lobata</name>
    <name type="common">Valley oak</name>
    <dbReference type="NCBI Taxonomy" id="97700"/>
    <lineage>
        <taxon>Eukaryota</taxon>
        <taxon>Viridiplantae</taxon>
        <taxon>Streptophyta</taxon>
        <taxon>Embryophyta</taxon>
        <taxon>Tracheophyta</taxon>
        <taxon>Spermatophyta</taxon>
        <taxon>Magnoliopsida</taxon>
        <taxon>eudicotyledons</taxon>
        <taxon>Gunneridae</taxon>
        <taxon>Pentapetalae</taxon>
        <taxon>rosids</taxon>
        <taxon>fabids</taxon>
        <taxon>Fagales</taxon>
        <taxon>Fagaceae</taxon>
        <taxon>Quercus</taxon>
    </lineage>
</organism>
<dbReference type="Gene3D" id="2.60.120.590">
    <property type="entry name" value="Alpha-ketoglutarate-dependent dioxygenase AlkB-like"/>
    <property type="match status" value="2"/>
</dbReference>
<dbReference type="PANTHER" id="PTHR31447:SF2">
    <property type="entry name" value="RNA DEMETHYLASE ALKBH10B"/>
    <property type="match status" value="1"/>
</dbReference>
<evidence type="ECO:0000313" key="4">
    <source>
        <dbReference type="EnsemblPlants" id="QL12p022937:mrna"/>
    </source>
</evidence>
<dbReference type="AlphaFoldDB" id="A0A7N2N2R7"/>
<feature type="compositionally biased region" description="Basic and acidic residues" evidence="2">
    <location>
        <begin position="166"/>
        <end position="175"/>
    </location>
</feature>
<accession>A0A7N2N2R7</accession>
<evidence type="ECO:0000259" key="3">
    <source>
        <dbReference type="PROSITE" id="PS51471"/>
    </source>
</evidence>
<dbReference type="InParanoid" id="A0A7N2N2R7"/>
<reference evidence="4 5" key="1">
    <citation type="journal article" date="2016" name="G3 (Bethesda)">
        <title>First Draft Assembly and Annotation of the Genome of a California Endemic Oak Quercus lobata Nee (Fagaceae).</title>
        <authorList>
            <person name="Sork V.L."/>
            <person name="Fitz-Gibbon S.T."/>
            <person name="Puiu D."/>
            <person name="Crepeau M."/>
            <person name="Gugger P.F."/>
            <person name="Sherman R."/>
            <person name="Stevens K."/>
            <person name="Langley C.H."/>
            <person name="Pellegrini M."/>
            <person name="Salzberg S.L."/>
        </authorList>
    </citation>
    <scope>NUCLEOTIDE SEQUENCE [LARGE SCALE GENOMIC DNA]</scope>
    <source>
        <strain evidence="4 5">cv. SW786</strain>
    </source>
</reference>
<feature type="compositionally biased region" description="Basic and acidic residues" evidence="2">
    <location>
        <begin position="458"/>
        <end position="491"/>
    </location>
</feature>
<dbReference type="InterPro" id="IPR044842">
    <property type="entry name" value="ALKBH9B/ALKBH10B-like"/>
</dbReference>
<comment type="similarity">
    <text evidence="1">Belongs to the alkB family.</text>
</comment>